<accession>A0ABY8XYK2</accession>
<evidence type="ECO:0000259" key="6">
    <source>
        <dbReference type="PROSITE" id="PS50994"/>
    </source>
</evidence>
<dbReference type="SUPFAM" id="SSF46689">
    <property type="entry name" value="Homeodomain-like"/>
    <property type="match status" value="1"/>
</dbReference>
<dbReference type="SUPFAM" id="SSF53098">
    <property type="entry name" value="Ribonuclease H-like"/>
    <property type="match status" value="1"/>
</dbReference>
<dbReference type="InterPro" id="IPR012337">
    <property type="entry name" value="RNaseH-like_sf"/>
</dbReference>
<gene>
    <name evidence="7" type="ORF">QP939_20315</name>
</gene>
<dbReference type="InterPro" id="IPR036397">
    <property type="entry name" value="RNaseH_sf"/>
</dbReference>
<keyword evidence="2" id="KW-0815">Transposition</keyword>
<sequence>MLSLEEEVEAHALRQRGWSISAIARHLGIDRKTVRAYLNGDRVPGQRARSAPLLIEPFVEYCRIRLAEDPHLWASTLFDEIAELGFTGSYPSLTAAIRVLGLRPHCEPCHTVKGRDVATIAHPAGEETQWDWIELPDPPASWNAGKHAHLLVGALAHSGRWRGVLAPSEDFAHLVEALDAVVSRLGGVSLRWRFDRMSTVCYPATGRLLPAFSAVAKHYGVAVDICPARRGNRKGVVEKANHSAAQRWWRTLGDDATITEAQASLDRLCVKLDGRKRRRDGVATTVGGLAAAEPLRPAPTAAFPAELAESRTVSPAALVSWRGNHYSVPPGLSGAIVAVTHRLGCEVIRIVTASGAVIAVHPRALDGAGATVRDAGHVAALEKAVLAAFTTAKPCTHKTRRPPSAAALAEAARLRGQPTTDPAHKVVIDFAAYAATAARLSVAPQPDPTEDTALES</sequence>
<comment type="similarity">
    <text evidence="1">Belongs to the transposase IS21/IS408/IS1162 family.</text>
</comment>
<reference evidence="7 8" key="1">
    <citation type="submission" date="2023-06" db="EMBL/GenBank/DDBJ databases">
        <authorList>
            <person name="Oyuntsetseg B."/>
            <person name="Kim S.B."/>
        </authorList>
    </citation>
    <scope>NUCLEOTIDE SEQUENCE [LARGE SCALE GENOMIC DNA]</scope>
    <source>
        <strain evidence="7 8">2-2</strain>
    </source>
</reference>
<dbReference type="InterPro" id="IPR054353">
    <property type="entry name" value="IstA-like_C"/>
</dbReference>
<dbReference type="Gene3D" id="3.30.420.10">
    <property type="entry name" value="Ribonuclease H-like superfamily/Ribonuclease H"/>
    <property type="match status" value="1"/>
</dbReference>
<feature type="domain" description="HTH IS21-type" evidence="5">
    <location>
        <begin position="5"/>
        <end position="66"/>
    </location>
</feature>
<dbReference type="PROSITE" id="PS50531">
    <property type="entry name" value="HTH_IS21"/>
    <property type="match status" value="1"/>
</dbReference>
<evidence type="ECO:0000256" key="2">
    <source>
        <dbReference type="ARBA" id="ARBA00022578"/>
    </source>
</evidence>
<evidence type="ECO:0000259" key="5">
    <source>
        <dbReference type="PROSITE" id="PS50531"/>
    </source>
</evidence>
<keyword evidence="3" id="KW-0238">DNA-binding</keyword>
<dbReference type="PANTHER" id="PTHR35004">
    <property type="entry name" value="TRANSPOSASE RV3428C-RELATED"/>
    <property type="match status" value="1"/>
</dbReference>
<dbReference type="RefSeq" id="WP_285458397.1">
    <property type="nucleotide sequence ID" value="NZ_CP127173.1"/>
</dbReference>
<dbReference type="Gene3D" id="1.10.10.60">
    <property type="entry name" value="Homeodomain-like"/>
    <property type="match status" value="1"/>
</dbReference>
<dbReference type="CDD" id="cd00093">
    <property type="entry name" value="HTH_XRE"/>
    <property type="match status" value="1"/>
</dbReference>
<proteinExistence type="inferred from homology"/>
<dbReference type="Proteomes" id="UP001227101">
    <property type="component" value="Chromosome"/>
</dbReference>
<feature type="domain" description="Integrase catalytic" evidence="6">
    <location>
        <begin position="119"/>
        <end position="299"/>
    </location>
</feature>
<dbReference type="PANTHER" id="PTHR35004:SF7">
    <property type="entry name" value="INTEGRASE PROTEIN"/>
    <property type="match status" value="1"/>
</dbReference>
<dbReference type="InterPro" id="IPR009057">
    <property type="entry name" value="Homeodomain-like_sf"/>
</dbReference>
<protein>
    <submittedName>
        <fullName evidence="7">IS21 family transposase</fullName>
    </submittedName>
</protein>
<keyword evidence="8" id="KW-1185">Reference proteome</keyword>
<dbReference type="InterPro" id="IPR017894">
    <property type="entry name" value="HTH_IS21_transposase_type"/>
</dbReference>
<dbReference type="InterPro" id="IPR001584">
    <property type="entry name" value="Integrase_cat-core"/>
</dbReference>
<evidence type="ECO:0000313" key="7">
    <source>
        <dbReference type="EMBL" id="WIV60785.1"/>
    </source>
</evidence>
<evidence type="ECO:0000256" key="4">
    <source>
        <dbReference type="ARBA" id="ARBA00023172"/>
    </source>
</evidence>
<evidence type="ECO:0000256" key="1">
    <source>
        <dbReference type="ARBA" id="ARBA00009277"/>
    </source>
</evidence>
<dbReference type="Pfam" id="PF22483">
    <property type="entry name" value="Mu-transpos_C_2"/>
    <property type="match status" value="1"/>
</dbReference>
<evidence type="ECO:0000256" key="3">
    <source>
        <dbReference type="ARBA" id="ARBA00023125"/>
    </source>
</evidence>
<name>A0ABY8XYK2_9PSEU</name>
<dbReference type="EMBL" id="CP127173">
    <property type="protein sequence ID" value="WIV60785.1"/>
    <property type="molecule type" value="Genomic_DNA"/>
</dbReference>
<dbReference type="PROSITE" id="PS50994">
    <property type="entry name" value="INTEGRASE"/>
    <property type="match status" value="1"/>
</dbReference>
<keyword evidence="4" id="KW-0233">DNA recombination</keyword>
<evidence type="ECO:0000313" key="8">
    <source>
        <dbReference type="Proteomes" id="UP001227101"/>
    </source>
</evidence>
<organism evidence="7 8">
    <name type="scientific">Amycolatopsis nalaikhensis</name>
    <dbReference type="NCBI Taxonomy" id="715472"/>
    <lineage>
        <taxon>Bacteria</taxon>
        <taxon>Bacillati</taxon>
        <taxon>Actinomycetota</taxon>
        <taxon>Actinomycetes</taxon>
        <taxon>Pseudonocardiales</taxon>
        <taxon>Pseudonocardiaceae</taxon>
        <taxon>Amycolatopsis</taxon>
    </lineage>
</organism>
<dbReference type="InterPro" id="IPR001387">
    <property type="entry name" value="Cro/C1-type_HTH"/>
</dbReference>